<reference evidence="1 2" key="1">
    <citation type="submission" date="2020-08" db="EMBL/GenBank/DDBJ databases">
        <title>Plant Genome Project.</title>
        <authorList>
            <person name="Zhang R.-G."/>
        </authorList>
    </citation>
    <scope>NUCLEOTIDE SEQUENCE [LARGE SCALE GENOMIC DNA]</scope>
    <source>
        <tissue evidence="1">Rhizome</tissue>
    </source>
</reference>
<protein>
    <submittedName>
        <fullName evidence="1">Uncharacterized protein</fullName>
    </submittedName>
</protein>
<dbReference type="AlphaFoldDB" id="A0A8J5FEC8"/>
<name>A0A8J5FEC8_ZINOF</name>
<keyword evidence="2" id="KW-1185">Reference proteome</keyword>
<proteinExistence type="predicted"/>
<evidence type="ECO:0000313" key="1">
    <source>
        <dbReference type="EMBL" id="KAG6483591.1"/>
    </source>
</evidence>
<comment type="caution">
    <text evidence="1">The sequence shown here is derived from an EMBL/GenBank/DDBJ whole genome shotgun (WGS) entry which is preliminary data.</text>
</comment>
<accession>A0A8J5FEC8</accession>
<organism evidence="1 2">
    <name type="scientific">Zingiber officinale</name>
    <name type="common">Ginger</name>
    <name type="synonym">Amomum zingiber</name>
    <dbReference type="NCBI Taxonomy" id="94328"/>
    <lineage>
        <taxon>Eukaryota</taxon>
        <taxon>Viridiplantae</taxon>
        <taxon>Streptophyta</taxon>
        <taxon>Embryophyta</taxon>
        <taxon>Tracheophyta</taxon>
        <taxon>Spermatophyta</taxon>
        <taxon>Magnoliopsida</taxon>
        <taxon>Liliopsida</taxon>
        <taxon>Zingiberales</taxon>
        <taxon>Zingiberaceae</taxon>
        <taxon>Zingiber</taxon>
    </lineage>
</organism>
<sequence>MSRTATRGTSCQYPWPDPVIYWERDHHYPRRCHRSHLPLPLDLTAPTDRWTSSASSIATPITEHSAIMERQIIWHNRFFSESLPLCKLVFGQEGNPSPLPIPPIYRSLDRYHHCITIVGHCPFTIFDPLLLVVRGASTGYCGRRHHSLSLSLMDSSRAAIIATKEVAAVGTSSPPRCHCCFSTSRRVIGFSSGRDRKEAVSLWQKPTIEVLWFLSATERLILSRFCSEGRKCRRRPQSSETYSLTVELLTVTTAGRRPPPLPWSLPWDSKCRDFSALDCHFTEQRWHTTGWLLWKVAVGDHHFLLLDSVDLRFGLCILIRLQDIKLYTFYMELDLQKPYPTRGSDLLTWEFTNLKYSRVEIDEVQFEWAECMLDYI</sequence>
<evidence type="ECO:0000313" key="2">
    <source>
        <dbReference type="Proteomes" id="UP000734854"/>
    </source>
</evidence>
<gene>
    <name evidence="1" type="ORF">ZIOFF_060239</name>
</gene>
<dbReference type="EMBL" id="JACMSC010000016">
    <property type="protein sequence ID" value="KAG6483591.1"/>
    <property type="molecule type" value="Genomic_DNA"/>
</dbReference>
<dbReference type="Proteomes" id="UP000734854">
    <property type="component" value="Unassembled WGS sequence"/>
</dbReference>